<proteinExistence type="predicted"/>
<dbReference type="Pfam" id="PF01370">
    <property type="entry name" value="Epimerase"/>
    <property type="match status" value="1"/>
</dbReference>
<protein>
    <submittedName>
        <fullName evidence="2">Dihydroflavonol-4-reductase</fullName>
    </submittedName>
</protein>
<gene>
    <name evidence="2" type="ORF">PEDI_01220</name>
</gene>
<dbReference type="PANTHER" id="PTHR48079:SF6">
    <property type="entry name" value="NAD(P)-BINDING DOMAIN-CONTAINING PROTEIN-RELATED"/>
    <property type="match status" value="1"/>
</dbReference>
<keyword evidence="3" id="KW-1185">Reference proteome</keyword>
<dbReference type="Proteomes" id="UP001310022">
    <property type="component" value="Unassembled WGS sequence"/>
</dbReference>
<dbReference type="GO" id="GO:0004029">
    <property type="term" value="F:aldehyde dehydrogenase (NAD+) activity"/>
    <property type="evidence" value="ECO:0007669"/>
    <property type="project" value="TreeGrafter"/>
</dbReference>
<dbReference type="EMBL" id="BQKE01000001">
    <property type="protein sequence ID" value="GJM59570.1"/>
    <property type="molecule type" value="Genomic_DNA"/>
</dbReference>
<accession>A0AAN4VWH5</accession>
<sequence length="324" mass="36013">MKVLITGVNGLLGSNIAETFLKNDWEVIGILRQGANISAIQDLPVRLAYGEILQWEFLKPLVEEADLIIHAAATTDMSGQQLSDYAFNYDSTEQIIKACLLFPEKKLIFISTANAFGYGDKKQPGNESLAPDPLFLNSFYAQSKLKAQHMVLDACQKQQLNAIVLNPSFIIGPRDAKPSSGQIIQKAKSVLAFAPKGGKNFVPARDVAQAALLAGLSEISGECYLVVGDNLSYKEFFQQCHSVFHYPKVIIPLPNRLLIWAGKTLEYLAQTFQFSSLLNTNNARILTIQNYYSSKKIVQQLNWNASSLPKAIKDCYEWMEKNPS</sequence>
<feature type="domain" description="NAD-dependent epimerase/dehydratase" evidence="1">
    <location>
        <begin position="3"/>
        <end position="214"/>
    </location>
</feature>
<evidence type="ECO:0000313" key="3">
    <source>
        <dbReference type="Proteomes" id="UP001310022"/>
    </source>
</evidence>
<dbReference type="GO" id="GO:0005737">
    <property type="term" value="C:cytoplasm"/>
    <property type="evidence" value="ECO:0007669"/>
    <property type="project" value="TreeGrafter"/>
</dbReference>
<dbReference type="InterPro" id="IPR051783">
    <property type="entry name" value="NAD(P)-dependent_oxidoreduct"/>
</dbReference>
<dbReference type="SUPFAM" id="SSF51735">
    <property type="entry name" value="NAD(P)-binding Rossmann-fold domains"/>
    <property type="match status" value="1"/>
</dbReference>
<organism evidence="2 3">
    <name type="scientific">Persicobacter diffluens</name>
    <dbReference type="NCBI Taxonomy" id="981"/>
    <lineage>
        <taxon>Bacteria</taxon>
        <taxon>Pseudomonadati</taxon>
        <taxon>Bacteroidota</taxon>
        <taxon>Cytophagia</taxon>
        <taxon>Cytophagales</taxon>
        <taxon>Persicobacteraceae</taxon>
        <taxon>Persicobacter</taxon>
    </lineage>
</organism>
<dbReference type="Gene3D" id="3.40.50.720">
    <property type="entry name" value="NAD(P)-binding Rossmann-like Domain"/>
    <property type="match status" value="1"/>
</dbReference>
<reference evidence="2 3" key="1">
    <citation type="submission" date="2021-12" db="EMBL/GenBank/DDBJ databases">
        <title>Genome sequencing of bacteria with rrn-lacking chromosome and rrn-plasmid.</title>
        <authorList>
            <person name="Anda M."/>
            <person name="Iwasaki W."/>
        </authorList>
    </citation>
    <scope>NUCLEOTIDE SEQUENCE [LARGE SCALE GENOMIC DNA]</scope>
    <source>
        <strain evidence="2 3">NBRC 15940</strain>
    </source>
</reference>
<evidence type="ECO:0000259" key="1">
    <source>
        <dbReference type="Pfam" id="PF01370"/>
    </source>
</evidence>
<dbReference type="PANTHER" id="PTHR48079">
    <property type="entry name" value="PROTEIN YEEZ"/>
    <property type="match status" value="1"/>
</dbReference>
<dbReference type="InterPro" id="IPR036291">
    <property type="entry name" value="NAD(P)-bd_dom_sf"/>
</dbReference>
<evidence type="ECO:0000313" key="2">
    <source>
        <dbReference type="EMBL" id="GJM59570.1"/>
    </source>
</evidence>
<comment type="caution">
    <text evidence="2">The sequence shown here is derived from an EMBL/GenBank/DDBJ whole genome shotgun (WGS) entry which is preliminary data.</text>
</comment>
<dbReference type="AlphaFoldDB" id="A0AAN4VWH5"/>
<dbReference type="InterPro" id="IPR001509">
    <property type="entry name" value="Epimerase_deHydtase"/>
</dbReference>
<dbReference type="RefSeq" id="WP_338235589.1">
    <property type="nucleotide sequence ID" value="NZ_BQKE01000001.1"/>
</dbReference>
<name>A0AAN4VWH5_9BACT</name>